<dbReference type="Proteomes" id="UP000681414">
    <property type="component" value="Unassembled WGS sequence"/>
</dbReference>
<keyword evidence="2" id="KW-1185">Reference proteome</keyword>
<organism evidence="1 2">
    <name type="scientific">Lederbergia citri</name>
    <dbReference type="NCBI Taxonomy" id="2833580"/>
    <lineage>
        <taxon>Bacteria</taxon>
        <taxon>Bacillati</taxon>
        <taxon>Bacillota</taxon>
        <taxon>Bacilli</taxon>
        <taxon>Bacillales</taxon>
        <taxon>Bacillaceae</taxon>
        <taxon>Lederbergia</taxon>
    </lineage>
</organism>
<dbReference type="AlphaFoldDB" id="A0A942YHY1"/>
<dbReference type="RefSeq" id="WP_213125056.1">
    <property type="nucleotide sequence ID" value="NZ_JAGYPG010000002.1"/>
</dbReference>
<reference evidence="1 2" key="1">
    <citation type="submission" date="2021-05" db="EMBL/GenBank/DDBJ databases">
        <title>Novel Bacillus species.</title>
        <authorList>
            <person name="Liu G."/>
        </authorList>
    </citation>
    <scope>NUCLEOTIDE SEQUENCE [LARGE SCALE GENOMIC DNA]</scope>
    <source>
        <strain evidence="2">FJAT-49780</strain>
    </source>
</reference>
<protein>
    <submittedName>
        <fullName evidence="1">Uncharacterized protein</fullName>
    </submittedName>
</protein>
<accession>A0A942YHY1</accession>
<comment type="caution">
    <text evidence="1">The sequence shown here is derived from an EMBL/GenBank/DDBJ whole genome shotgun (WGS) entry which is preliminary data.</text>
</comment>
<proteinExistence type="predicted"/>
<gene>
    <name evidence="1" type="ORF">KHA97_12475</name>
</gene>
<sequence length="76" mass="8379">MPQNPMTIVPVTLHTEPDGILPIAYVHSSGLCTIKLAKRGGAHHPNDHEGADPPMRQDYTSVKNIYIICGKTDMRK</sequence>
<evidence type="ECO:0000313" key="1">
    <source>
        <dbReference type="EMBL" id="MBS4195875.1"/>
    </source>
</evidence>
<dbReference type="EMBL" id="JAGYPG010000002">
    <property type="protein sequence ID" value="MBS4195875.1"/>
    <property type="molecule type" value="Genomic_DNA"/>
</dbReference>
<name>A0A942YHY1_9BACI</name>
<evidence type="ECO:0000313" key="2">
    <source>
        <dbReference type="Proteomes" id="UP000681414"/>
    </source>
</evidence>